<feature type="compositionally biased region" description="Low complexity" evidence="1">
    <location>
        <begin position="389"/>
        <end position="402"/>
    </location>
</feature>
<accession>A0AAD8W8P7</accession>
<comment type="caution">
    <text evidence="3">The sequence shown here is derived from an EMBL/GenBank/DDBJ whole genome shotgun (WGS) entry which is preliminary data.</text>
</comment>
<dbReference type="SUPFAM" id="SSF56672">
    <property type="entry name" value="DNA/RNA polymerases"/>
    <property type="match status" value="1"/>
</dbReference>
<dbReference type="PANTHER" id="PTHR47481:SF31">
    <property type="entry name" value="OS01G0873500 PROTEIN"/>
    <property type="match status" value="1"/>
</dbReference>
<feature type="region of interest" description="Disordered" evidence="1">
    <location>
        <begin position="324"/>
        <end position="418"/>
    </location>
</feature>
<evidence type="ECO:0000256" key="1">
    <source>
        <dbReference type="SAM" id="MobiDB-lite"/>
    </source>
</evidence>
<evidence type="ECO:0000259" key="2">
    <source>
        <dbReference type="Pfam" id="PF07727"/>
    </source>
</evidence>
<dbReference type="EMBL" id="JAUUTY010000004">
    <property type="protein sequence ID" value="KAK1645244.1"/>
    <property type="molecule type" value="Genomic_DNA"/>
</dbReference>
<dbReference type="Pfam" id="PF07727">
    <property type="entry name" value="RVT_2"/>
    <property type="match status" value="2"/>
</dbReference>
<feature type="compositionally biased region" description="Basic and acidic residues" evidence="1">
    <location>
        <begin position="408"/>
        <end position="418"/>
    </location>
</feature>
<feature type="region of interest" description="Disordered" evidence="1">
    <location>
        <begin position="240"/>
        <end position="286"/>
    </location>
</feature>
<gene>
    <name evidence="3" type="ORF">QYE76_063049</name>
</gene>
<organism evidence="3 4">
    <name type="scientific">Lolium multiflorum</name>
    <name type="common">Italian ryegrass</name>
    <name type="synonym">Lolium perenne subsp. multiflorum</name>
    <dbReference type="NCBI Taxonomy" id="4521"/>
    <lineage>
        <taxon>Eukaryota</taxon>
        <taxon>Viridiplantae</taxon>
        <taxon>Streptophyta</taxon>
        <taxon>Embryophyta</taxon>
        <taxon>Tracheophyta</taxon>
        <taxon>Spermatophyta</taxon>
        <taxon>Magnoliopsida</taxon>
        <taxon>Liliopsida</taxon>
        <taxon>Poales</taxon>
        <taxon>Poaceae</taxon>
        <taxon>BOP clade</taxon>
        <taxon>Pooideae</taxon>
        <taxon>Poodae</taxon>
        <taxon>Poeae</taxon>
        <taxon>Poeae Chloroplast Group 2 (Poeae type)</taxon>
        <taxon>Loliodinae</taxon>
        <taxon>Loliinae</taxon>
        <taxon>Lolium</taxon>
    </lineage>
</organism>
<dbReference type="AlphaFoldDB" id="A0AAD8W8P7"/>
<feature type="compositionally biased region" description="Polar residues" evidence="1">
    <location>
        <begin position="241"/>
        <end position="261"/>
    </location>
</feature>
<proteinExistence type="predicted"/>
<name>A0AAD8W8P7_LOLMU</name>
<keyword evidence="4" id="KW-1185">Reference proteome</keyword>
<dbReference type="Pfam" id="PF14223">
    <property type="entry name" value="Retrotran_gag_2"/>
    <property type="match status" value="1"/>
</dbReference>
<feature type="compositionally biased region" description="Gly residues" evidence="1">
    <location>
        <begin position="270"/>
        <end position="283"/>
    </location>
</feature>
<dbReference type="PANTHER" id="PTHR47481">
    <property type="match status" value="1"/>
</dbReference>
<reference evidence="3" key="1">
    <citation type="submission" date="2023-07" db="EMBL/GenBank/DDBJ databases">
        <title>A chromosome-level genome assembly of Lolium multiflorum.</title>
        <authorList>
            <person name="Chen Y."/>
            <person name="Copetti D."/>
            <person name="Kolliker R."/>
            <person name="Studer B."/>
        </authorList>
    </citation>
    <scope>NUCLEOTIDE SEQUENCE</scope>
    <source>
        <strain evidence="3">02402/16</strain>
        <tissue evidence="3">Leaf</tissue>
    </source>
</reference>
<evidence type="ECO:0000313" key="3">
    <source>
        <dbReference type="EMBL" id="KAK1645244.1"/>
    </source>
</evidence>
<sequence length="732" mass="77965">MTTSSALVLSSAPSSSSTAVSAPVIEPPIASTTTLTIPTIAVRLTGSNFMLWKALSVPNFAGARLSGFLDGSFKAPSKTITQGTGDAATTVANPEYAHWWTLDQKVLDHLLSSMSEEISGQLISCTSAASAWEAVHAMFAAENRAGVRHLKHQIQALRKGDGPAAAYMQQVKTLADAMAAAGSPLSDDDIIDYMLTGLGSAFNPIAASMNFAGGPISLATFYANVLSYEALQKTQVDSEDWSSSANSAARPVNINNSSPAYDSNRPSGGRPAGGAPQGQGQPGYGSVSIVHQELPATDGGTCRAPVIDVPAACRAPALDVHGAREPRLLSSPATPSSPTSASCTRGSTSSAPFPGPSPSEASDEPTGSVSPARVATPASAQPASPPVESPVSVTVTPSAEPSHAMVTRARDNTRREKQFTDGTVRYNPGRRAFLATPVSHRDALREPAWRAAMSDEIAALDHTHTWVLVPRPPRVNIVGSKWVFKTKQPATVRLVLSLAVSRGWTLRQVDVSNAFLHGYLAEDVYMQQPPGFEDARGIHIYMLVYVDDIVIVGSTPVAVDRLVHQLSAQFPIKDLGTLEYFLGLEASYNSRGMTLTQRKYALDLLHRVSMENCKATSTPLATGDRLSRESGTPLDADDSFRYRSVVGGLQYLTLTRPDLSFVVNKVCVSADAARTRKVSARSSHGPAWQRHNCFVFGHYFRAARCSLRRAALMACLGFRERAQLVDVALAGH</sequence>
<feature type="domain" description="Reverse transcriptase Ty1/copia-type" evidence="2">
    <location>
        <begin position="491"/>
        <end position="534"/>
    </location>
</feature>
<dbReference type="Proteomes" id="UP001231189">
    <property type="component" value="Unassembled WGS sequence"/>
</dbReference>
<feature type="domain" description="Reverse transcriptase Ty1/copia-type" evidence="2">
    <location>
        <begin position="540"/>
        <end position="620"/>
    </location>
</feature>
<evidence type="ECO:0000313" key="4">
    <source>
        <dbReference type="Proteomes" id="UP001231189"/>
    </source>
</evidence>
<feature type="compositionally biased region" description="Low complexity" evidence="1">
    <location>
        <begin position="330"/>
        <end position="342"/>
    </location>
</feature>
<dbReference type="InterPro" id="IPR013103">
    <property type="entry name" value="RVT_2"/>
</dbReference>
<dbReference type="InterPro" id="IPR043502">
    <property type="entry name" value="DNA/RNA_pol_sf"/>
</dbReference>
<protein>
    <recommendedName>
        <fullName evidence="2">Reverse transcriptase Ty1/copia-type domain-containing protein</fullName>
    </recommendedName>
</protein>